<evidence type="ECO:0000259" key="8">
    <source>
        <dbReference type="PROSITE" id="PS50893"/>
    </source>
</evidence>
<dbReference type="OrthoDB" id="9802264at2"/>
<evidence type="ECO:0000313" key="10">
    <source>
        <dbReference type="Proteomes" id="UP000001494"/>
    </source>
</evidence>
<dbReference type="AlphaFoldDB" id="A0A0H3G4A7"/>
<dbReference type="SMART" id="SM00382">
    <property type="entry name" value="AAA"/>
    <property type="match status" value="1"/>
</dbReference>
<dbReference type="KEGG" id="zmm:Zmob_0079"/>
<accession>A0A0H3G4A7</accession>
<comment type="similarity">
    <text evidence="1">Belongs to the ABC transporter superfamily.</text>
</comment>
<protein>
    <submittedName>
        <fullName evidence="9">ABC transporter related protein</fullName>
    </submittedName>
</protein>
<evidence type="ECO:0000256" key="7">
    <source>
        <dbReference type="ARBA" id="ARBA00023136"/>
    </source>
</evidence>
<keyword evidence="2" id="KW-0813">Transport</keyword>
<evidence type="ECO:0000256" key="5">
    <source>
        <dbReference type="ARBA" id="ARBA00022840"/>
    </source>
</evidence>
<dbReference type="HOGENOM" id="CLU_000604_1_22_5"/>
<dbReference type="Proteomes" id="UP000001494">
    <property type="component" value="Chromosome"/>
</dbReference>
<keyword evidence="4" id="KW-0547">Nucleotide-binding</keyword>
<gene>
    <name evidence="9" type="ordered locus">Zmob_0079</name>
</gene>
<dbReference type="InterPro" id="IPR027417">
    <property type="entry name" value="P-loop_NTPase"/>
</dbReference>
<dbReference type="RefSeq" id="WP_011241071.1">
    <property type="nucleotide sequence ID" value="NC_017262.1"/>
</dbReference>
<evidence type="ECO:0000256" key="6">
    <source>
        <dbReference type="ARBA" id="ARBA00022967"/>
    </source>
</evidence>
<dbReference type="eggNOG" id="COG1116">
    <property type="taxonomic scope" value="Bacteria"/>
</dbReference>
<dbReference type="InterPro" id="IPR003593">
    <property type="entry name" value="AAA+_ATPase"/>
</dbReference>
<evidence type="ECO:0000256" key="2">
    <source>
        <dbReference type="ARBA" id="ARBA00022448"/>
    </source>
</evidence>
<proteinExistence type="inferred from homology"/>
<dbReference type="PANTHER" id="PTHR42788">
    <property type="entry name" value="TAURINE IMPORT ATP-BINDING PROTEIN-RELATED"/>
    <property type="match status" value="1"/>
</dbReference>
<dbReference type="InterPro" id="IPR003439">
    <property type="entry name" value="ABC_transporter-like_ATP-bd"/>
</dbReference>
<reference evidence="9 10" key="1">
    <citation type="journal article" date="2011" name="J. Bacteriol.">
        <title>Genome sequence of the ethanol-producing Zymomonas mobilis subsp. mobilis lectotype strain ATCC 10988.</title>
        <authorList>
            <person name="Pappas K.M."/>
            <person name="Kouvelis V.N."/>
            <person name="Saunders E."/>
            <person name="Brettin T.S."/>
            <person name="Bruce D."/>
            <person name="Detter C."/>
            <person name="Balakireva M."/>
            <person name="Han C.S."/>
            <person name="Savvakis G."/>
            <person name="Kyrpides N.C."/>
            <person name="Typas M.A."/>
        </authorList>
    </citation>
    <scope>NUCLEOTIDE SEQUENCE [LARGE SCALE GENOMIC DNA]</scope>
    <source>
        <strain evidence="10">ATCC 10988 / DSM 424 / CCUG 17860 / LMG 404 / NCIMB 8938 / NRRL B-806 / ZM1</strain>
    </source>
</reference>
<dbReference type="GO" id="GO:0005524">
    <property type="term" value="F:ATP binding"/>
    <property type="evidence" value="ECO:0007669"/>
    <property type="project" value="UniProtKB-KW"/>
</dbReference>
<feature type="domain" description="ABC transporter" evidence="8">
    <location>
        <begin position="6"/>
        <end position="227"/>
    </location>
</feature>
<keyword evidence="6" id="KW-1278">Translocase</keyword>
<organism evidence="9 10">
    <name type="scientific">Zymomonas mobilis subsp. mobilis (strain ATCC 10988 / DSM 424 / LMG 404 / NCIMB 8938 / NRRL B-806 / ZM1)</name>
    <dbReference type="NCBI Taxonomy" id="555217"/>
    <lineage>
        <taxon>Bacteria</taxon>
        <taxon>Pseudomonadati</taxon>
        <taxon>Pseudomonadota</taxon>
        <taxon>Alphaproteobacteria</taxon>
        <taxon>Sphingomonadales</taxon>
        <taxon>Zymomonadaceae</taxon>
        <taxon>Zymomonas</taxon>
    </lineage>
</organism>
<dbReference type="InterPro" id="IPR017871">
    <property type="entry name" value="ABC_transporter-like_CS"/>
</dbReference>
<name>A0A0H3G4A7_ZYMMA</name>
<dbReference type="PANTHER" id="PTHR42788:SF17">
    <property type="entry name" value="ALIPHATIC SULFONATES IMPORT ATP-BINDING PROTEIN SSUB"/>
    <property type="match status" value="1"/>
</dbReference>
<sequence>MEKISIQLSKLRKNFGTVEVLKDVDIAIPEGQFVALVGESGCGKSTLLRLISHLERPTSGQLLIDGKERRKINPSVRYLFQEARLLPWRSVLDNVRLGAKDRDKKTARESLESVNLLDKENEWPEILSGGQCQRVSLARALAGKPKILLLDEPLGALDALTRVQMQKLIESLWLEQKFTVLLVTHDVSEAVYLADRVIALEKGQIGLDREIPLPRPRVKDRHFACFENEILNFIMKNYYI</sequence>
<keyword evidence="5" id="KW-0067">ATP-binding</keyword>
<evidence type="ECO:0000256" key="3">
    <source>
        <dbReference type="ARBA" id="ARBA00022475"/>
    </source>
</evidence>
<dbReference type="EMBL" id="CP002850">
    <property type="protein sequence ID" value="AEH61934.1"/>
    <property type="molecule type" value="Genomic_DNA"/>
</dbReference>
<dbReference type="GO" id="GO:0016887">
    <property type="term" value="F:ATP hydrolysis activity"/>
    <property type="evidence" value="ECO:0007669"/>
    <property type="project" value="InterPro"/>
</dbReference>
<dbReference type="PROSITE" id="PS00211">
    <property type="entry name" value="ABC_TRANSPORTER_1"/>
    <property type="match status" value="1"/>
</dbReference>
<dbReference type="Pfam" id="PF00005">
    <property type="entry name" value="ABC_tran"/>
    <property type="match status" value="1"/>
</dbReference>
<dbReference type="SUPFAM" id="SSF52540">
    <property type="entry name" value="P-loop containing nucleoside triphosphate hydrolases"/>
    <property type="match status" value="1"/>
</dbReference>
<dbReference type="CDD" id="cd03293">
    <property type="entry name" value="ABC_NrtD_SsuB_transporters"/>
    <property type="match status" value="1"/>
</dbReference>
<dbReference type="InterPro" id="IPR050166">
    <property type="entry name" value="ABC_transporter_ATP-bind"/>
</dbReference>
<dbReference type="PROSITE" id="PS50893">
    <property type="entry name" value="ABC_TRANSPORTER_2"/>
    <property type="match status" value="1"/>
</dbReference>
<evidence type="ECO:0000256" key="4">
    <source>
        <dbReference type="ARBA" id="ARBA00022741"/>
    </source>
</evidence>
<keyword evidence="7" id="KW-0472">Membrane</keyword>
<dbReference type="Gene3D" id="3.40.50.300">
    <property type="entry name" value="P-loop containing nucleotide triphosphate hydrolases"/>
    <property type="match status" value="1"/>
</dbReference>
<evidence type="ECO:0000256" key="1">
    <source>
        <dbReference type="ARBA" id="ARBA00005417"/>
    </source>
</evidence>
<dbReference type="SMR" id="A0A0H3G4A7"/>
<keyword evidence="3" id="KW-1003">Cell membrane</keyword>
<evidence type="ECO:0000313" key="9">
    <source>
        <dbReference type="EMBL" id="AEH61934.1"/>
    </source>
</evidence>